<dbReference type="Pfam" id="PF14822">
    <property type="entry name" value="Vasohibin"/>
    <property type="match status" value="1"/>
</dbReference>
<evidence type="ECO:0000313" key="2">
    <source>
        <dbReference type="Proteomes" id="UP001148018"/>
    </source>
</evidence>
<dbReference type="AlphaFoldDB" id="A0A9Q0IQH3"/>
<dbReference type="Proteomes" id="UP001148018">
    <property type="component" value="Unassembled WGS sequence"/>
</dbReference>
<proteinExistence type="predicted"/>
<evidence type="ECO:0000313" key="1">
    <source>
        <dbReference type="EMBL" id="KAJ3607179.1"/>
    </source>
</evidence>
<dbReference type="GO" id="GO:0005737">
    <property type="term" value="C:cytoplasm"/>
    <property type="evidence" value="ECO:0007669"/>
    <property type="project" value="InterPro"/>
</dbReference>
<keyword evidence="2" id="KW-1185">Reference proteome</keyword>
<sequence length="117" mass="13248">MNRAGFPIESPTWERMWTHVANVRSEGQEMEDRIRNAASLPKFIPLVGDVAVDRLYVGNFLLRLRDLLGKVVVVTFQLVHLFSGDVVAGLYPVLDRAQIGPFHPPVGLLVKICQRRR</sequence>
<dbReference type="InterPro" id="IPR028131">
    <property type="entry name" value="VASH1"/>
</dbReference>
<dbReference type="EMBL" id="JANIIK010000042">
    <property type="protein sequence ID" value="KAJ3607179.1"/>
    <property type="molecule type" value="Genomic_DNA"/>
</dbReference>
<organism evidence="1 2">
    <name type="scientific">Muraenolepis orangiensis</name>
    <name type="common">Patagonian moray cod</name>
    <dbReference type="NCBI Taxonomy" id="630683"/>
    <lineage>
        <taxon>Eukaryota</taxon>
        <taxon>Metazoa</taxon>
        <taxon>Chordata</taxon>
        <taxon>Craniata</taxon>
        <taxon>Vertebrata</taxon>
        <taxon>Euteleostomi</taxon>
        <taxon>Actinopterygii</taxon>
        <taxon>Neopterygii</taxon>
        <taxon>Teleostei</taxon>
        <taxon>Neoteleostei</taxon>
        <taxon>Acanthomorphata</taxon>
        <taxon>Zeiogadaria</taxon>
        <taxon>Gadariae</taxon>
        <taxon>Gadiformes</taxon>
        <taxon>Muraenolepidoidei</taxon>
        <taxon>Muraenolepididae</taxon>
        <taxon>Muraenolepis</taxon>
    </lineage>
</organism>
<accession>A0A9Q0IQH3</accession>
<dbReference type="GO" id="GO:0045765">
    <property type="term" value="P:regulation of angiogenesis"/>
    <property type="evidence" value="ECO:0007669"/>
    <property type="project" value="InterPro"/>
</dbReference>
<reference evidence="1" key="1">
    <citation type="submission" date="2022-07" db="EMBL/GenBank/DDBJ databases">
        <title>Chromosome-level genome of Muraenolepis orangiensis.</title>
        <authorList>
            <person name="Kim J."/>
        </authorList>
    </citation>
    <scope>NUCLEOTIDE SEQUENCE</scope>
    <source>
        <strain evidence="1">KU_S4_2022</strain>
        <tissue evidence="1">Muscle</tissue>
    </source>
</reference>
<comment type="caution">
    <text evidence="1">The sequence shown here is derived from an EMBL/GenBank/DDBJ whole genome shotgun (WGS) entry which is preliminary data.</text>
</comment>
<name>A0A9Q0IQH3_9TELE</name>
<protein>
    <submittedName>
        <fullName evidence="1">Uncharacterized protein</fullName>
    </submittedName>
</protein>
<gene>
    <name evidence="1" type="ORF">NHX12_026692</name>
</gene>